<evidence type="ECO:0000313" key="8">
    <source>
        <dbReference type="Proteomes" id="UP000554286"/>
    </source>
</evidence>
<dbReference type="PROSITE" id="PS51683">
    <property type="entry name" value="SAM_OMT_II"/>
    <property type="match status" value="1"/>
</dbReference>
<evidence type="ECO:0000259" key="6">
    <source>
        <dbReference type="Pfam" id="PF08100"/>
    </source>
</evidence>
<dbReference type="CDD" id="cd02440">
    <property type="entry name" value="AdoMet_MTases"/>
    <property type="match status" value="1"/>
</dbReference>
<sequence length="402" mass="42596">MTGTTARPGAPWPGADDPEDPEDRALHGLADWLKALRDRLIARPAIQRWAAGFPVVRWKARRRARDLFDLCAGFVYSQVLLAVVRLRLCEVLAEGPIAVPALARRLGLTQEATARLLSATTVLLITEPRSRGRHGLGELGAALLGNPSIGAMVEHHTLLYADLADPVALLRGEGGATALSRYWAYVEADTPTAVSDAAVAEYSQLMAASQALIADDILAAFPPGGARHWLDLGGGEGIFARAVATRAPRTRVTLFDLPAVAARADEALRAAGMAGRVTVVGGDFLADPLPAEADVVSLVRVIHDHDDADALAILRAARRAVTADGRLLIAEPMAGTRGAETVGGAYFGFYLLAMGRGRARTPAELRAMLVRAGFTDVRTVRPRQVMLACLLTARPAPADGLS</sequence>
<protein>
    <submittedName>
        <fullName evidence="7">Demethylspheroidene O-methyltransferase</fullName>
        <ecNumber evidence="7">2.1.1.210</ecNumber>
    </submittedName>
</protein>
<dbReference type="Proteomes" id="UP000554286">
    <property type="component" value="Unassembled WGS sequence"/>
</dbReference>
<gene>
    <name evidence="7" type="ORF">GGD89_003545</name>
</gene>
<dbReference type="Pfam" id="PF00891">
    <property type="entry name" value="Methyltransf_2"/>
    <property type="match status" value="1"/>
</dbReference>
<accession>A0A7W6RG33</accession>
<keyword evidence="3" id="KW-0949">S-adenosyl-L-methionine</keyword>
<dbReference type="GO" id="GO:0032259">
    <property type="term" value="P:methylation"/>
    <property type="evidence" value="ECO:0007669"/>
    <property type="project" value="UniProtKB-KW"/>
</dbReference>
<feature type="domain" description="O-methyltransferase dimerisation" evidence="6">
    <location>
        <begin position="69"/>
        <end position="127"/>
    </location>
</feature>
<dbReference type="InterPro" id="IPR036390">
    <property type="entry name" value="WH_DNA-bd_sf"/>
</dbReference>
<dbReference type="GO" id="GO:0008171">
    <property type="term" value="F:O-methyltransferase activity"/>
    <property type="evidence" value="ECO:0007669"/>
    <property type="project" value="InterPro"/>
</dbReference>
<dbReference type="InterPro" id="IPR012967">
    <property type="entry name" value="COMT_dimerisation"/>
</dbReference>
<dbReference type="GO" id="GO:0043803">
    <property type="term" value="F:hydroxyneurosporene-O-methyltransferase activity"/>
    <property type="evidence" value="ECO:0007669"/>
    <property type="project" value="UniProtKB-EC"/>
</dbReference>
<dbReference type="Gene3D" id="3.40.50.150">
    <property type="entry name" value="Vaccinia Virus protein VP39"/>
    <property type="match status" value="1"/>
</dbReference>
<keyword evidence="2 7" id="KW-0808">Transferase</keyword>
<proteinExistence type="predicted"/>
<dbReference type="PANTHER" id="PTHR43712:SF2">
    <property type="entry name" value="O-METHYLTRANSFERASE CICE"/>
    <property type="match status" value="1"/>
</dbReference>
<reference evidence="7 8" key="1">
    <citation type="submission" date="2020-08" db="EMBL/GenBank/DDBJ databases">
        <title>Genome sequencing of Purple Non-Sulfur Bacteria from various extreme environments.</title>
        <authorList>
            <person name="Mayer M."/>
        </authorList>
    </citation>
    <scope>NUCLEOTIDE SEQUENCE [LARGE SCALE GENOMIC DNA]</scope>
    <source>
        <strain evidence="7 8">JA131</strain>
    </source>
</reference>
<evidence type="ECO:0000259" key="5">
    <source>
        <dbReference type="Pfam" id="PF00891"/>
    </source>
</evidence>
<keyword evidence="8" id="KW-1185">Reference proteome</keyword>
<dbReference type="InterPro" id="IPR001077">
    <property type="entry name" value="COMT_C"/>
</dbReference>
<dbReference type="InterPro" id="IPR016461">
    <property type="entry name" value="COMT-like"/>
</dbReference>
<evidence type="ECO:0000256" key="4">
    <source>
        <dbReference type="SAM" id="MobiDB-lite"/>
    </source>
</evidence>
<evidence type="ECO:0000256" key="1">
    <source>
        <dbReference type="ARBA" id="ARBA00022603"/>
    </source>
</evidence>
<organism evidence="7 8">
    <name type="scientific">Roseospira visakhapatnamensis</name>
    <dbReference type="NCBI Taxonomy" id="390880"/>
    <lineage>
        <taxon>Bacteria</taxon>
        <taxon>Pseudomonadati</taxon>
        <taxon>Pseudomonadota</taxon>
        <taxon>Alphaproteobacteria</taxon>
        <taxon>Rhodospirillales</taxon>
        <taxon>Rhodospirillaceae</taxon>
        <taxon>Roseospira</taxon>
    </lineage>
</organism>
<evidence type="ECO:0000256" key="2">
    <source>
        <dbReference type="ARBA" id="ARBA00022679"/>
    </source>
</evidence>
<comment type="caution">
    <text evidence="7">The sequence shown here is derived from an EMBL/GenBank/DDBJ whole genome shotgun (WGS) entry which is preliminary data.</text>
</comment>
<dbReference type="SUPFAM" id="SSF46785">
    <property type="entry name" value="Winged helix' DNA-binding domain"/>
    <property type="match status" value="1"/>
</dbReference>
<dbReference type="Pfam" id="PF08100">
    <property type="entry name" value="Dimerisation"/>
    <property type="match status" value="1"/>
</dbReference>
<dbReference type="Gene3D" id="1.10.10.10">
    <property type="entry name" value="Winged helix-like DNA-binding domain superfamily/Winged helix DNA-binding domain"/>
    <property type="match status" value="1"/>
</dbReference>
<feature type="domain" description="O-methyltransferase C-terminal" evidence="5">
    <location>
        <begin position="161"/>
        <end position="374"/>
    </location>
</feature>
<dbReference type="EC" id="2.1.1.210" evidence="7"/>
<dbReference type="EMBL" id="JACIGK010000037">
    <property type="protein sequence ID" value="MBB4267893.1"/>
    <property type="molecule type" value="Genomic_DNA"/>
</dbReference>
<dbReference type="RefSeq" id="WP_343058642.1">
    <property type="nucleotide sequence ID" value="NZ_JACIGK010000037.1"/>
</dbReference>
<evidence type="ECO:0000313" key="7">
    <source>
        <dbReference type="EMBL" id="MBB4267893.1"/>
    </source>
</evidence>
<dbReference type="GO" id="GO:0046983">
    <property type="term" value="F:protein dimerization activity"/>
    <property type="evidence" value="ECO:0007669"/>
    <property type="project" value="InterPro"/>
</dbReference>
<name>A0A7W6RG33_9PROT</name>
<dbReference type="PANTHER" id="PTHR43712">
    <property type="entry name" value="PUTATIVE (AFU_ORTHOLOGUE AFUA_4G14580)-RELATED"/>
    <property type="match status" value="1"/>
</dbReference>
<dbReference type="SUPFAM" id="SSF53335">
    <property type="entry name" value="S-adenosyl-L-methionine-dependent methyltransferases"/>
    <property type="match status" value="1"/>
</dbReference>
<feature type="region of interest" description="Disordered" evidence="4">
    <location>
        <begin position="1"/>
        <end position="21"/>
    </location>
</feature>
<keyword evidence="1 7" id="KW-0489">Methyltransferase</keyword>
<dbReference type="InterPro" id="IPR029063">
    <property type="entry name" value="SAM-dependent_MTases_sf"/>
</dbReference>
<dbReference type="AlphaFoldDB" id="A0A7W6RG33"/>
<dbReference type="InterPro" id="IPR036388">
    <property type="entry name" value="WH-like_DNA-bd_sf"/>
</dbReference>
<evidence type="ECO:0000256" key="3">
    <source>
        <dbReference type="ARBA" id="ARBA00022691"/>
    </source>
</evidence>